<gene>
    <name evidence="2" type="primary">pilQ_2</name>
    <name evidence="2" type="ORF">NCTC13032_06861</name>
</gene>
<evidence type="ECO:0000313" key="2">
    <source>
        <dbReference type="EMBL" id="VTP81570.1"/>
    </source>
</evidence>
<protein>
    <submittedName>
        <fullName evidence="2">Type IV pilus biogenesis and competence protein pilQ</fullName>
    </submittedName>
</protein>
<dbReference type="Gene3D" id="3.30.1370.130">
    <property type="match status" value="1"/>
</dbReference>
<dbReference type="InterPro" id="IPR038591">
    <property type="entry name" value="NolW-like_sf"/>
</dbReference>
<dbReference type="InterPro" id="IPR005644">
    <property type="entry name" value="NolW-like"/>
</dbReference>
<organism evidence="2 3">
    <name type="scientific">Leclercia adecarboxylata</name>
    <dbReference type="NCBI Taxonomy" id="83655"/>
    <lineage>
        <taxon>Bacteria</taxon>
        <taxon>Pseudomonadati</taxon>
        <taxon>Pseudomonadota</taxon>
        <taxon>Gammaproteobacteria</taxon>
        <taxon>Enterobacterales</taxon>
        <taxon>Enterobacteriaceae</taxon>
        <taxon>Leclercia</taxon>
    </lineage>
</organism>
<proteinExistence type="predicted"/>
<feature type="domain" description="NolW-like" evidence="1">
    <location>
        <begin position="109"/>
        <end position="157"/>
    </location>
</feature>
<dbReference type="AlphaFoldDB" id="A0A4U9IVN1"/>
<sequence length="180" mass="19560">MVSQALAAKPAPVSLVVDEVPVAQLLQALAEQENRNMIISPDVSGKVSLRLQEVPWLQAIQTVVTSAGLVMRQQAGIFYIHTVDWQQKQQAKKEAERTKQQLSAPLESRSLPLSYADAGDIQQAAEKLLSPKGSLAVDKRTNRLLVRDNRAALETLTALGCADRSPRGAGGAGRAYRQHE</sequence>
<dbReference type="EMBL" id="LR590464">
    <property type="protein sequence ID" value="VTP81570.1"/>
    <property type="molecule type" value="Genomic_DNA"/>
</dbReference>
<evidence type="ECO:0000259" key="1">
    <source>
        <dbReference type="Pfam" id="PF03958"/>
    </source>
</evidence>
<dbReference type="Gene3D" id="3.30.1370.120">
    <property type="match status" value="1"/>
</dbReference>
<dbReference type="PANTHER" id="PTHR30604">
    <property type="entry name" value="PROTEIN TRANSPORT PROTEIN HOFQ"/>
    <property type="match status" value="1"/>
</dbReference>
<accession>A0A4U9IVN1</accession>
<dbReference type="InterPro" id="IPR051808">
    <property type="entry name" value="Type_IV_pilus_biogenesis"/>
</dbReference>
<dbReference type="Proteomes" id="UP000310719">
    <property type="component" value="Chromosome"/>
</dbReference>
<evidence type="ECO:0000313" key="3">
    <source>
        <dbReference type="Proteomes" id="UP000310719"/>
    </source>
</evidence>
<dbReference type="Pfam" id="PF03958">
    <property type="entry name" value="Secretin_N"/>
    <property type="match status" value="1"/>
</dbReference>
<reference evidence="2 3" key="1">
    <citation type="submission" date="2019-05" db="EMBL/GenBank/DDBJ databases">
        <authorList>
            <consortium name="Pathogen Informatics"/>
        </authorList>
    </citation>
    <scope>NUCLEOTIDE SEQUENCE [LARGE SCALE GENOMIC DNA]</scope>
    <source>
        <strain evidence="2 3">NCTC13032</strain>
    </source>
</reference>
<name>A0A4U9IVN1_9ENTR</name>
<dbReference type="PANTHER" id="PTHR30604:SF1">
    <property type="entry name" value="DNA UTILIZATION PROTEIN HOFQ"/>
    <property type="match status" value="1"/>
</dbReference>